<keyword evidence="2" id="KW-1185">Reference proteome</keyword>
<accession>A0A1I7N7N3</accession>
<dbReference type="OrthoDB" id="648861at2"/>
<name>A0A1I7N7N3_9BACT</name>
<evidence type="ECO:0000313" key="2">
    <source>
        <dbReference type="Proteomes" id="UP000199537"/>
    </source>
</evidence>
<gene>
    <name evidence="1" type="ORF">SAMN05660895_0854</name>
</gene>
<reference evidence="2" key="1">
    <citation type="submission" date="2016-10" db="EMBL/GenBank/DDBJ databases">
        <authorList>
            <person name="Varghese N."/>
            <person name="Submissions S."/>
        </authorList>
    </citation>
    <scope>NUCLEOTIDE SEQUENCE [LARGE SCALE GENOMIC DNA]</scope>
    <source>
        <strain evidence="2">DSM 14807</strain>
    </source>
</reference>
<dbReference type="EMBL" id="FPCJ01000001">
    <property type="protein sequence ID" value="SFV30661.1"/>
    <property type="molecule type" value="Genomic_DNA"/>
</dbReference>
<protein>
    <submittedName>
        <fullName evidence="1">Uncharacterized protein</fullName>
    </submittedName>
</protein>
<proteinExistence type="predicted"/>
<evidence type="ECO:0000313" key="1">
    <source>
        <dbReference type="EMBL" id="SFV30661.1"/>
    </source>
</evidence>
<dbReference type="RefSeq" id="WP_092458183.1">
    <property type="nucleotide sequence ID" value="NZ_FPCJ01000001.1"/>
</dbReference>
<dbReference type="STRING" id="1393122.SAMN05660895_0854"/>
<sequence length="83" mass="9585">MISNISSRLMALHLSPFILEPDLTRCMEMLAKQYEEYLGYLEIGFDGAQAREKAELQDSLKFKTAYHAWKACHSINKNLVSQF</sequence>
<organism evidence="1 2">
    <name type="scientific">Thermoflavifilum thermophilum</name>
    <dbReference type="NCBI Taxonomy" id="1393122"/>
    <lineage>
        <taxon>Bacteria</taxon>
        <taxon>Pseudomonadati</taxon>
        <taxon>Bacteroidota</taxon>
        <taxon>Chitinophagia</taxon>
        <taxon>Chitinophagales</taxon>
        <taxon>Chitinophagaceae</taxon>
        <taxon>Thermoflavifilum</taxon>
    </lineage>
</organism>
<dbReference type="Proteomes" id="UP000199537">
    <property type="component" value="Unassembled WGS sequence"/>
</dbReference>
<dbReference type="AlphaFoldDB" id="A0A1I7N7N3"/>